<proteinExistence type="predicted"/>
<comment type="caution">
    <text evidence="1">The sequence shown here is derived from an EMBL/GenBank/DDBJ whole genome shotgun (WGS) entry which is preliminary data.</text>
</comment>
<organism evidence="1 2">
    <name type="scientific">Venturia nashicola</name>
    <dbReference type="NCBI Taxonomy" id="86259"/>
    <lineage>
        <taxon>Eukaryota</taxon>
        <taxon>Fungi</taxon>
        <taxon>Dikarya</taxon>
        <taxon>Ascomycota</taxon>
        <taxon>Pezizomycotina</taxon>
        <taxon>Dothideomycetes</taxon>
        <taxon>Pleosporomycetidae</taxon>
        <taxon>Venturiales</taxon>
        <taxon>Venturiaceae</taxon>
        <taxon>Venturia</taxon>
    </lineage>
</organism>
<gene>
    <name evidence="1" type="ORF">E6O75_ATG03849</name>
</gene>
<sequence>MAIQKKRSWRSVFFSGYGTLSELILSGVVREVHAQHIPPLEWLDRALSRRVNYNNSIIVITLGQRPSIFGLANIRSGTANILHELLTTLEENEWRIVSIDFSGISILQSLQWAGKRTRVENPLFEISKIQSAGISAPSLPPSELIGKVAVKAVAPFLAATLENTDIMKAFALKNGYRVDAPTPHPSSVLLSSISQNYLISILQLWML</sequence>
<evidence type="ECO:0000313" key="2">
    <source>
        <dbReference type="Proteomes" id="UP000298493"/>
    </source>
</evidence>
<dbReference type="STRING" id="86259.A0A4Z1PK34"/>
<keyword evidence="2" id="KW-1185">Reference proteome</keyword>
<accession>A0A4Z1PK34</accession>
<name>A0A4Z1PK34_9PEZI</name>
<dbReference type="AlphaFoldDB" id="A0A4Z1PK34"/>
<dbReference type="EMBL" id="SNSC02000003">
    <property type="protein sequence ID" value="TID25986.1"/>
    <property type="molecule type" value="Genomic_DNA"/>
</dbReference>
<dbReference type="Proteomes" id="UP000298493">
    <property type="component" value="Unassembled WGS sequence"/>
</dbReference>
<reference evidence="1 2" key="1">
    <citation type="submission" date="2019-04" db="EMBL/GenBank/DDBJ databases">
        <title>High contiguity whole genome sequence and gene annotation resource for two Venturia nashicola isolates.</title>
        <authorList>
            <person name="Prokchorchik M."/>
            <person name="Won K."/>
            <person name="Lee Y."/>
            <person name="Choi E.D."/>
            <person name="Segonzac C."/>
            <person name="Sohn K.H."/>
        </authorList>
    </citation>
    <scope>NUCLEOTIDE SEQUENCE [LARGE SCALE GENOMIC DNA]</scope>
    <source>
        <strain evidence="1 2">PRI2</strain>
    </source>
</reference>
<protein>
    <submittedName>
        <fullName evidence="1">Sulfate permease</fullName>
    </submittedName>
</protein>
<evidence type="ECO:0000313" key="1">
    <source>
        <dbReference type="EMBL" id="TID25986.1"/>
    </source>
</evidence>